<dbReference type="PANTHER" id="PTHR45947:SF3">
    <property type="entry name" value="SULFOQUINOVOSYL TRANSFERASE SQD2"/>
    <property type="match status" value="1"/>
</dbReference>
<sequence>MRILIVAPEQIPVPPPLGGSVEITILALAKQLARKHRVTIVSRAHRRYPRHSVIDGVHIHRVPSGTRETYLSNVKKFIRGKSFDLVQVDNRPRFVGPIKQMSPGTPVSLFLHSLTFVSPPYATRSSAAAGLSQADIVIANSTSLKKQLSARFPGSAGKIRKVWLGVDTLRFTPPGKRNSDRAFTVLFAGRVIPRKGVPVLLKAIKLAQKSARRPIQAIIAGGSPRPGYSQRMRALALKLRVNARFLGTVPHRRIHRVFRKADVFVCPSQKHEAFGLVNVEAMASGVPVIASSNGGIKEIVRHNRNGILVRRYRQPQSFATAIAKLAGNKALRLRMARAARRDSLRQFSWQATAARLGRIYKART</sequence>
<evidence type="ECO:0000313" key="4">
    <source>
        <dbReference type="Proteomes" id="UP000256977"/>
    </source>
</evidence>
<keyword evidence="3" id="KW-0167">Capsid protein</keyword>
<gene>
    <name evidence="3" type="ORF">DFP98_102265</name>
</gene>
<dbReference type="RefSeq" id="WP_116059291.1">
    <property type="nucleotide sequence ID" value="NZ_QRDZ01000002.1"/>
</dbReference>
<dbReference type="SUPFAM" id="SSF53756">
    <property type="entry name" value="UDP-Glycosyltransferase/glycogen phosphorylase"/>
    <property type="match status" value="1"/>
</dbReference>
<keyword evidence="3" id="KW-0946">Virion</keyword>
<dbReference type="PANTHER" id="PTHR45947">
    <property type="entry name" value="SULFOQUINOVOSYL TRANSFERASE SQD2"/>
    <property type="match status" value="1"/>
</dbReference>
<evidence type="ECO:0000313" key="3">
    <source>
        <dbReference type="EMBL" id="RED87783.1"/>
    </source>
</evidence>
<dbReference type="OrthoDB" id="139410at2"/>
<proteinExistence type="predicted"/>
<evidence type="ECO:0000259" key="1">
    <source>
        <dbReference type="Pfam" id="PF00534"/>
    </source>
</evidence>
<dbReference type="AlphaFoldDB" id="A0A3D9KNH4"/>
<dbReference type="Gene3D" id="3.40.50.2000">
    <property type="entry name" value="Glycogen Phosphorylase B"/>
    <property type="match status" value="2"/>
</dbReference>
<dbReference type="Pfam" id="PF13439">
    <property type="entry name" value="Glyco_transf_4"/>
    <property type="match status" value="1"/>
</dbReference>
<feature type="domain" description="Glycosyl transferase family 1" evidence="1">
    <location>
        <begin position="180"/>
        <end position="341"/>
    </location>
</feature>
<dbReference type="CDD" id="cd03801">
    <property type="entry name" value="GT4_PimA-like"/>
    <property type="match status" value="1"/>
</dbReference>
<dbReference type="EMBL" id="QRDZ01000002">
    <property type="protein sequence ID" value="RED87783.1"/>
    <property type="molecule type" value="Genomic_DNA"/>
</dbReference>
<feature type="domain" description="Glycosyltransferase subfamily 4-like N-terminal" evidence="2">
    <location>
        <begin position="21"/>
        <end position="168"/>
    </location>
</feature>
<name>A0A3D9KNH4_9BACL</name>
<dbReference type="Pfam" id="PF00534">
    <property type="entry name" value="Glycos_transf_1"/>
    <property type="match status" value="1"/>
</dbReference>
<evidence type="ECO:0000259" key="2">
    <source>
        <dbReference type="Pfam" id="PF13439"/>
    </source>
</evidence>
<protein>
    <submittedName>
        <fullName evidence="3">Spore coat protein SA</fullName>
    </submittedName>
</protein>
<dbReference type="InterPro" id="IPR028098">
    <property type="entry name" value="Glyco_trans_4-like_N"/>
</dbReference>
<accession>A0A3D9KNH4</accession>
<organism evidence="3 4">
    <name type="scientific">Cohnella phaseoli</name>
    <dbReference type="NCBI Taxonomy" id="456490"/>
    <lineage>
        <taxon>Bacteria</taxon>
        <taxon>Bacillati</taxon>
        <taxon>Bacillota</taxon>
        <taxon>Bacilli</taxon>
        <taxon>Bacillales</taxon>
        <taxon>Paenibacillaceae</taxon>
        <taxon>Cohnella</taxon>
    </lineage>
</organism>
<dbReference type="InterPro" id="IPR001296">
    <property type="entry name" value="Glyco_trans_1"/>
</dbReference>
<dbReference type="InterPro" id="IPR050194">
    <property type="entry name" value="Glycosyltransferase_grp1"/>
</dbReference>
<reference evidence="3 4" key="1">
    <citation type="submission" date="2018-07" db="EMBL/GenBank/DDBJ databases">
        <title>Genomic Encyclopedia of Type Strains, Phase III (KMG-III): the genomes of soil and plant-associated and newly described type strains.</title>
        <authorList>
            <person name="Whitman W."/>
        </authorList>
    </citation>
    <scope>NUCLEOTIDE SEQUENCE [LARGE SCALE GENOMIC DNA]</scope>
    <source>
        <strain evidence="3 4">CECT 7287</strain>
    </source>
</reference>
<keyword evidence="4" id="KW-1185">Reference proteome</keyword>
<dbReference type="GO" id="GO:0016757">
    <property type="term" value="F:glycosyltransferase activity"/>
    <property type="evidence" value="ECO:0007669"/>
    <property type="project" value="InterPro"/>
</dbReference>
<dbReference type="Proteomes" id="UP000256977">
    <property type="component" value="Unassembled WGS sequence"/>
</dbReference>
<comment type="caution">
    <text evidence="3">The sequence shown here is derived from an EMBL/GenBank/DDBJ whole genome shotgun (WGS) entry which is preliminary data.</text>
</comment>